<dbReference type="EMBL" id="WHVB01000003">
    <property type="protein sequence ID" value="KAF8485311.1"/>
    <property type="molecule type" value="Genomic_DNA"/>
</dbReference>
<organism evidence="2 3">
    <name type="scientific">Russula ochroleuca</name>
    <dbReference type="NCBI Taxonomy" id="152965"/>
    <lineage>
        <taxon>Eukaryota</taxon>
        <taxon>Fungi</taxon>
        <taxon>Dikarya</taxon>
        <taxon>Basidiomycota</taxon>
        <taxon>Agaricomycotina</taxon>
        <taxon>Agaricomycetes</taxon>
        <taxon>Russulales</taxon>
        <taxon>Russulaceae</taxon>
        <taxon>Russula</taxon>
    </lineage>
</organism>
<dbReference type="OrthoDB" id="392571at2759"/>
<accession>A0A9P5TD06</accession>
<feature type="region of interest" description="Disordered" evidence="1">
    <location>
        <begin position="308"/>
        <end position="327"/>
    </location>
</feature>
<reference evidence="2" key="2">
    <citation type="journal article" date="2020" name="Nat. Commun.">
        <title>Large-scale genome sequencing of mycorrhizal fungi provides insights into the early evolution of symbiotic traits.</title>
        <authorList>
            <person name="Miyauchi S."/>
            <person name="Kiss E."/>
            <person name="Kuo A."/>
            <person name="Drula E."/>
            <person name="Kohler A."/>
            <person name="Sanchez-Garcia M."/>
            <person name="Morin E."/>
            <person name="Andreopoulos B."/>
            <person name="Barry K.W."/>
            <person name="Bonito G."/>
            <person name="Buee M."/>
            <person name="Carver A."/>
            <person name="Chen C."/>
            <person name="Cichocki N."/>
            <person name="Clum A."/>
            <person name="Culley D."/>
            <person name="Crous P.W."/>
            <person name="Fauchery L."/>
            <person name="Girlanda M."/>
            <person name="Hayes R.D."/>
            <person name="Keri Z."/>
            <person name="LaButti K."/>
            <person name="Lipzen A."/>
            <person name="Lombard V."/>
            <person name="Magnuson J."/>
            <person name="Maillard F."/>
            <person name="Murat C."/>
            <person name="Nolan M."/>
            <person name="Ohm R.A."/>
            <person name="Pangilinan J."/>
            <person name="Pereira M.F."/>
            <person name="Perotto S."/>
            <person name="Peter M."/>
            <person name="Pfister S."/>
            <person name="Riley R."/>
            <person name="Sitrit Y."/>
            <person name="Stielow J.B."/>
            <person name="Szollosi G."/>
            <person name="Zifcakova L."/>
            <person name="Stursova M."/>
            <person name="Spatafora J.W."/>
            <person name="Tedersoo L."/>
            <person name="Vaario L.M."/>
            <person name="Yamada A."/>
            <person name="Yan M."/>
            <person name="Wang P."/>
            <person name="Xu J."/>
            <person name="Bruns T."/>
            <person name="Baldrian P."/>
            <person name="Vilgalys R."/>
            <person name="Dunand C."/>
            <person name="Henrissat B."/>
            <person name="Grigoriev I.V."/>
            <person name="Hibbett D."/>
            <person name="Nagy L.G."/>
            <person name="Martin F.M."/>
        </authorList>
    </citation>
    <scope>NUCLEOTIDE SEQUENCE</scope>
    <source>
        <strain evidence="2">Prilba</strain>
    </source>
</reference>
<comment type="caution">
    <text evidence="2">The sequence shown here is derived from an EMBL/GenBank/DDBJ whole genome shotgun (WGS) entry which is preliminary data.</text>
</comment>
<dbReference type="Proteomes" id="UP000759537">
    <property type="component" value="Unassembled WGS sequence"/>
</dbReference>
<name>A0A9P5TD06_9AGAM</name>
<protein>
    <submittedName>
        <fullName evidence="2">Uncharacterized protein</fullName>
    </submittedName>
</protein>
<feature type="compositionally biased region" description="Basic and acidic residues" evidence="1">
    <location>
        <begin position="268"/>
        <end position="279"/>
    </location>
</feature>
<reference evidence="2" key="1">
    <citation type="submission" date="2019-10" db="EMBL/GenBank/DDBJ databases">
        <authorList>
            <consortium name="DOE Joint Genome Institute"/>
            <person name="Kuo A."/>
            <person name="Miyauchi S."/>
            <person name="Kiss E."/>
            <person name="Drula E."/>
            <person name="Kohler A."/>
            <person name="Sanchez-Garcia M."/>
            <person name="Andreopoulos B."/>
            <person name="Barry K.W."/>
            <person name="Bonito G."/>
            <person name="Buee M."/>
            <person name="Carver A."/>
            <person name="Chen C."/>
            <person name="Cichocki N."/>
            <person name="Clum A."/>
            <person name="Culley D."/>
            <person name="Crous P.W."/>
            <person name="Fauchery L."/>
            <person name="Girlanda M."/>
            <person name="Hayes R."/>
            <person name="Keri Z."/>
            <person name="LaButti K."/>
            <person name="Lipzen A."/>
            <person name="Lombard V."/>
            <person name="Magnuson J."/>
            <person name="Maillard F."/>
            <person name="Morin E."/>
            <person name="Murat C."/>
            <person name="Nolan M."/>
            <person name="Ohm R."/>
            <person name="Pangilinan J."/>
            <person name="Pereira M."/>
            <person name="Perotto S."/>
            <person name="Peter M."/>
            <person name="Riley R."/>
            <person name="Sitrit Y."/>
            <person name="Stielow B."/>
            <person name="Szollosi G."/>
            <person name="Zifcakova L."/>
            <person name="Stursova M."/>
            <person name="Spatafora J.W."/>
            <person name="Tedersoo L."/>
            <person name="Vaario L.-M."/>
            <person name="Yamada A."/>
            <person name="Yan M."/>
            <person name="Wang P."/>
            <person name="Xu J."/>
            <person name="Bruns T."/>
            <person name="Baldrian P."/>
            <person name="Vilgalys R."/>
            <person name="Henrissat B."/>
            <person name="Grigoriev I.V."/>
            <person name="Hibbett D."/>
            <person name="Nagy L.G."/>
            <person name="Martin F.M."/>
        </authorList>
    </citation>
    <scope>NUCLEOTIDE SEQUENCE</scope>
    <source>
        <strain evidence="2">Prilba</strain>
    </source>
</reference>
<evidence type="ECO:0000313" key="2">
    <source>
        <dbReference type="EMBL" id="KAF8485311.1"/>
    </source>
</evidence>
<feature type="compositionally biased region" description="Low complexity" evidence="1">
    <location>
        <begin position="243"/>
        <end position="256"/>
    </location>
</feature>
<feature type="compositionally biased region" description="Basic and acidic residues" evidence="1">
    <location>
        <begin position="63"/>
        <end position="78"/>
    </location>
</feature>
<feature type="region of interest" description="Disordered" evidence="1">
    <location>
        <begin position="52"/>
        <end position="83"/>
    </location>
</feature>
<feature type="compositionally biased region" description="Low complexity" evidence="1">
    <location>
        <begin position="52"/>
        <end position="62"/>
    </location>
</feature>
<evidence type="ECO:0000313" key="3">
    <source>
        <dbReference type="Proteomes" id="UP000759537"/>
    </source>
</evidence>
<dbReference type="AlphaFoldDB" id="A0A9P5TD06"/>
<sequence>MARPAAFVHYHALLGRGSRLAYVRCLNAMSLRQLTIQLTVKKERGWEHAVASRANAAAPSSRKSQDEFPEKHSQELQDKVASNFLEPTTTVSNRWRHENCSRSHGTQPLRGSSMPPLTAQFYLDDGVLCSVRWKHSSWTLSTTASVPESARAAGLRPTIFLGMRGPWRGPKLLTIDTLRSSPEHCRRVLHGSPHVRFFTRGLALSLLQRKPDEWRRQHATPSSGGSANTTTSSPSKDKNTRLNATAPSAVVVVPTNNDEDHDEDPEGDEVRTSSPEKEHGRKKRKRSAAAIDALFDDAIGRKVVRSALEPASAPTPVKSGTKIASLS</sequence>
<feature type="region of interest" description="Disordered" evidence="1">
    <location>
        <begin position="209"/>
        <end position="289"/>
    </location>
</feature>
<evidence type="ECO:0000256" key="1">
    <source>
        <dbReference type="SAM" id="MobiDB-lite"/>
    </source>
</evidence>
<feature type="compositionally biased region" description="Acidic residues" evidence="1">
    <location>
        <begin position="257"/>
        <end position="267"/>
    </location>
</feature>
<feature type="compositionally biased region" description="Low complexity" evidence="1">
    <location>
        <begin position="219"/>
        <end position="234"/>
    </location>
</feature>
<proteinExistence type="predicted"/>
<keyword evidence="3" id="KW-1185">Reference proteome</keyword>
<gene>
    <name evidence="2" type="ORF">DFH94DRAFT_842923</name>
</gene>